<evidence type="ECO:0000256" key="5">
    <source>
        <dbReference type="ARBA" id="ARBA00022898"/>
    </source>
</evidence>
<dbReference type="Gene3D" id="3.90.1150.10">
    <property type="entry name" value="Aspartate Aminotransferase, domain 1"/>
    <property type="match status" value="1"/>
</dbReference>
<keyword evidence="3 7" id="KW-0032">Aminotransferase</keyword>
<dbReference type="AlphaFoldDB" id="A0A0Q4B3U4"/>
<dbReference type="InterPro" id="IPR004839">
    <property type="entry name" value="Aminotransferase_I/II_large"/>
</dbReference>
<dbReference type="CDD" id="cd00609">
    <property type="entry name" value="AAT_like"/>
    <property type="match status" value="1"/>
</dbReference>
<dbReference type="SUPFAM" id="SSF53383">
    <property type="entry name" value="PLP-dependent transferases"/>
    <property type="match status" value="1"/>
</dbReference>
<evidence type="ECO:0000313" key="8">
    <source>
        <dbReference type="Proteomes" id="UP000054172"/>
    </source>
</evidence>
<organism evidence="7 8">
    <name type="scientific">Candidatus [Bacteroides] periocalifornicus</name>
    <dbReference type="NCBI Taxonomy" id="1702214"/>
    <lineage>
        <taxon>Bacteria</taxon>
        <taxon>Pseudomonadati</taxon>
        <taxon>Bacteroidota</taxon>
    </lineage>
</organism>
<dbReference type="GO" id="GO:0006520">
    <property type="term" value="P:amino acid metabolic process"/>
    <property type="evidence" value="ECO:0007669"/>
    <property type="project" value="InterPro"/>
</dbReference>
<evidence type="ECO:0000259" key="6">
    <source>
        <dbReference type="Pfam" id="PF00155"/>
    </source>
</evidence>
<comment type="cofactor">
    <cofactor evidence="1">
        <name>pyridoxal 5'-phosphate</name>
        <dbReference type="ChEBI" id="CHEBI:597326"/>
    </cofactor>
</comment>
<gene>
    <name evidence="7" type="ORF">AL399_06560</name>
</gene>
<evidence type="ECO:0000256" key="1">
    <source>
        <dbReference type="ARBA" id="ARBA00001933"/>
    </source>
</evidence>
<feature type="domain" description="Aminotransferase class I/classII large" evidence="6">
    <location>
        <begin position="32"/>
        <end position="345"/>
    </location>
</feature>
<dbReference type="GO" id="GO:0004069">
    <property type="term" value="F:L-aspartate:2-oxoglutarate aminotransferase activity"/>
    <property type="evidence" value="ECO:0007669"/>
    <property type="project" value="UniProtKB-EC"/>
</dbReference>
<comment type="caution">
    <text evidence="7">The sequence shown here is derived from an EMBL/GenBank/DDBJ whole genome shotgun (WGS) entry which is preliminary data.</text>
</comment>
<dbReference type="PANTHER" id="PTHR46383:SF2">
    <property type="entry name" value="AMINOTRANSFERASE"/>
    <property type="match status" value="1"/>
</dbReference>
<evidence type="ECO:0000256" key="2">
    <source>
        <dbReference type="ARBA" id="ARBA00007441"/>
    </source>
</evidence>
<dbReference type="EC" id="2.6.1.1" evidence="7"/>
<dbReference type="InterPro" id="IPR015422">
    <property type="entry name" value="PyrdxlP-dep_Trfase_small"/>
</dbReference>
<dbReference type="Proteomes" id="UP000054172">
    <property type="component" value="Unassembled WGS sequence"/>
</dbReference>
<proteinExistence type="inferred from homology"/>
<comment type="similarity">
    <text evidence="2">Belongs to the class-I pyridoxal-phosphate-dependent aminotransferase family.</text>
</comment>
<protein>
    <submittedName>
        <fullName evidence="7">Aspartate aminotransferase</fullName>
        <ecNumber evidence="7">2.6.1.1</ecNumber>
    </submittedName>
</protein>
<dbReference type="EMBL" id="LIIK01000031">
    <property type="protein sequence ID" value="KQM08562.1"/>
    <property type="molecule type" value="Genomic_DNA"/>
</dbReference>
<accession>A0A0Q4B3U4</accession>
<evidence type="ECO:0000313" key="7">
    <source>
        <dbReference type="EMBL" id="KQM08562.1"/>
    </source>
</evidence>
<keyword evidence="4 7" id="KW-0808">Transferase</keyword>
<sequence>MLTVSQRATVLPASPIRRLVPYANAAKARGTKVYHLNIGQPDIATPECALQAVRENRVQVVSYTDSAGNLSYREGLVEYYKKLGIGLEPRDIIVTQGGSEAILFAFLGCMDPGDEVLIPEPFYANYNGFAQEAGIKVVPIPSSIENDFALPPVEEFERRITPRTRAIMICNPNNPTGYLYSQGEIEQLGAIASRYDLYILADEVYREFCYDGHKHFSVMQLRGLEDRTILMDSVSKRYSLCGVRVGAFICRNRELVAAVLKYAQARLCPGTYSQMAAEAALKAPESYFKQVYDEYVARRNFMVNALNAMPGVYSPMPKGAFYTQVRLPLHDADAFALWLLEEFEYQGQTVMIAPASGFYATPGLGKDEARLAYVLKIEDLRAAMETLAVALKRYTGR</sequence>
<dbReference type="NCBIfam" id="NF005744">
    <property type="entry name" value="PRK07568.1"/>
    <property type="match status" value="1"/>
</dbReference>
<dbReference type="InterPro" id="IPR015421">
    <property type="entry name" value="PyrdxlP-dep_Trfase_major"/>
</dbReference>
<dbReference type="GO" id="GO:0030170">
    <property type="term" value="F:pyridoxal phosphate binding"/>
    <property type="evidence" value="ECO:0007669"/>
    <property type="project" value="InterPro"/>
</dbReference>
<dbReference type="Gene3D" id="3.40.640.10">
    <property type="entry name" value="Type I PLP-dependent aspartate aminotransferase-like (Major domain)"/>
    <property type="match status" value="1"/>
</dbReference>
<dbReference type="PATRIC" id="fig|1702214.3.peg.614"/>
<dbReference type="STRING" id="1702214.AL399_06560"/>
<dbReference type="Pfam" id="PF00155">
    <property type="entry name" value="Aminotran_1_2"/>
    <property type="match status" value="1"/>
</dbReference>
<evidence type="ECO:0000256" key="4">
    <source>
        <dbReference type="ARBA" id="ARBA00022679"/>
    </source>
</evidence>
<dbReference type="InterPro" id="IPR015424">
    <property type="entry name" value="PyrdxlP-dep_Trfase"/>
</dbReference>
<keyword evidence="8" id="KW-1185">Reference proteome</keyword>
<evidence type="ECO:0000256" key="3">
    <source>
        <dbReference type="ARBA" id="ARBA00022576"/>
    </source>
</evidence>
<reference evidence="7" key="1">
    <citation type="submission" date="2015-08" db="EMBL/GenBank/DDBJ databases">
        <title>Candidatus Bacteriodes Periocalifornicus.</title>
        <authorList>
            <person name="McLean J.S."/>
            <person name="Kelley S."/>
        </authorList>
    </citation>
    <scope>NUCLEOTIDE SEQUENCE [LARGE SCALE GENOMIC DNA]</scope>
    <source>
        <strain evidence="7">12B</strain>
    </source>
</reference>
<dbReference type="PANTHER" id="PTHR46383">
    <property type="entry name" value="ASPARTATE AMINOTRANSFERASE"/>
    <property type="match status" value="1"/>
</dbReference>
<keyword evidence="5" id="KW-0663">Pyridoxal phosphate</keyword>
<name>A0A0Q4B3U4_9BACT</name>
<dbReference type="InterPro" id="IPR050596">
    <property type="entry name" value="AspAT/PAT-like"/>
</dbReference>